<accession>A0AAI9XYK1</accession>
<evidence type="ECO:0000313" key="2">
    <source>
        <dbReference type="Proteomes" id="UP001239213"/>
    </source>
</evidence>
<dbReference type="AlphaFoldDB" id="A0AAI9XYK1"/>
<comment type="caution">
    <text evidence="1">The sequence shown here is derived from an EMBL/GenBank/DDBJ whole genome shotgun (WGS) entry which is preliminary data.</text>
</comment>
<protein>
    <submittedName>
        <fullName evidence="1">Uncharacterized protein</fullName>
    </submittedName>
</protein>
<keyword evidence="2" id="KW-1185">Reference proteome</keyword>
<gene>
    <name evidence="1" type="ORF">CCUS01_06820</name>
</gene>
<dbReference type="Proteomes" id="UP001239213">
    <property type="component" value="Unassembled WGS sequence"/>
</dbReference>
<organism evidence="1 2">
    <name type="scientific">Colletotrichum cuscutae</name>
    <dbReference type="NCBI Taxonomy" id="1209917"/>
    <lineage>
        <taxon>Eukaryota</taxon>
        <taxon>Fungi</taxon>
        <taxon>Dikarya</taxon>
        <taxon>Ascomycota</taxon>
        <taxon>Pezizomycotina</taxon>
        <taxon>Sordariomycetes</taxon>
        <taxon>Hypocreomycetidae</taxon>
        <taxon>Glomerellales</taxon>
        <taxon>Glomerellaceae</taxon>
        <taxon>Colletotrichum</taxon>
        <taxon>Colletotrichum acutatum species complex</taxon>
    </lineage>
</organism>
<evidence type="ECO:0000313" key="1">
    <source>
        <dbReference type="EMBL" id="KAK1467863.1"/>
    </source>
</evidence>
<sequence length="55" mass="5961">MPSPVVAPASVRRASHGGAWRRRGLRIHVVVLTHPLNVPRYVSLPSTGLDARAPK</sequence>
<name>A0AAI9XYK1_9PEZI</name>
<proteinExistence type="predicted"/>
<dbReference type="EMBL" id="MPDP01000255">
    <property type="protein sequence ID" value="KAK1467863.1"/>
    <property type="molecule type" value="Genomic_DNA"/>
</dbReference>
<reference evidence="1" key="1">
    <citation type="submission" date="2016-11" db="EMBL/GenBank/DDBJ databases">
        <title>The genome sequence of Colletotrichum cuscutae.</title>
        <authorList>
            <person name="Baroncelli R."/>
        </authorList>
    </citation>
    <scope>NUCLEOTIDE SEQUENCE</scope>
    <source>
        <strain evidence="1">IMI 304802</strain>
    </source>
</reference>